<dbReference type="EMBL" id="CP001785">
    <property type="protein sequence ID" value="ACX52477.1"/>
    <property type="molecule type" value="Genomic_DNA"/>
</dbReference>
<dbReference type="Proteomes" id="UP000002620">
    <property type="component" value="Chromosome"/>
</dbReference>
<evidence type="ECO:0000313" key="1">
    <source>
        <dbReference type="EMBL" id="ACX52477.1"/>
    </source>
</evidence>
<keyword evidence="2" id="KW-1185">Reference proteome</keyword>
<evidence type="ECO:0000313" key="2">
    <source>
        <dbReference type="Proteomes" id="UP000002620"/>
    </source>
</evidence>
<proteinExistence type="predicted"/>
<reference evidence="1 2" key="1">
    <citation type="submission" date="2009-10" db="EMBL/GenBank/DDBJ databases">
        <title>Complete sequence of chromosome of Ammonifex degensii KC4.</title>
        <authorList>
            <consortium name="US DOE Joint Genome Institute"/>
            <person name="Kerfeld C."/>
            <person name="Goodner B."/>
            <person name="Huber H."/>
            <person name="Stetter K."/>
            <person name="Lucas S."/>
            <person name="Copeland A."/>
            <person name="Lapidus A."/>
            <person name="Glavina del Rio T."/>
            <person name="Dalin E."/>
            <person name="Tice H."/>
            <person name="Bruce D."/>
            <person name="Goodwin L."/>
            <person name="Pitluck S."/>
            <person name="Saunders E."/>
            <person name="Brettin T."/>
            <person name="Detter J.C."/>
            <person name="Han C."/>
            <person name="Larimer F."/>
            <person name="Land M."/>
            <person name="Hauser L."/>
            <person name="Kyrpides N."/>
            <person name="Ovchinnikova G."/>
            <person name="Richardson P."/>
        </authorList>
    </citation>
    <scope>NUCLEOTIDE SEQUENCE [LARGE SCALE GENOMIC DNA]</scope>
    <source>
        <strain evidence="2">DSM 10501 / KC4</strain>
    </source>
</reference>
<organism evidence="1 2">
    <name type="scientific">Ammonifex degensii (strain DSM 10501 / KC4)</name>
    <dbReference type="NCBI Taxonomy" id="429009"/>
    <lineage>
        <taxon>Bacteria</taxon>
        <taxon>Bacillati</taxon>
        <taxon>Bacillota</taxon>
        <taxon>Clostridia</taxon>
        <taxon>Thermoanaerobacterales</taxon>
        <taxon>Thermoanaerobacteraceae</taxon>
        <taxon>Ammonifex</taxon>
    </lineage>
</organism>
<dbReference type="eggNOG" id="ENOG502ZXYV">
    <property type="taxonomic scope" value="Bacteria"/>
</dbReference>
<dbReference type="AlphaFoldDB" id="C9R848"/>
<sequence length="333" mass="37104">MREDVAKRLQALVEAGREKKHIVLSQEDVLFLAKLPGDEYERFKLELYSFALLNSWKILPENRLDALVTRALLESLEKLTARQLTEFVPTAPEGLVLPPGYVVEAGVLLLDPREAFGQTDEGLVRPVAEPAVYLEKFVYTCRGRREVYTATFPKKPRRVELSPAAVEDGKIIPALKNIGVRVFDPVVFLDYVEKSRRLNWDLLSQAEEAEAKEETSALVALLDLLRETILRDKVELRRAVLRTGERVVALWPSDFQRLAKRVGLTEELALQALADAGVLVPSSAREKKRVVAVGTKRARMVVLREGALLPEVEVEAEAEVTPTHPAAGAKASA</sequence>
<protein>
    <submittedName>
        <fullName evidence="1">Uncharacterized protein</fullName>
    </submittedName>
</protein>
<accession>C9R848</accession>
<name>C9R848_AMMDK</name>
<gene>
    <name evidence="1" type="ordered locus">Adeg_1375</name>
</gene>
<dbReference type="RefSeq" id="WP_015739354.1">
    <property type="nucleotide sequence ID" value="NC_013385.1"/>
</dbReference>
<dbReference type="HOGENOM" id="CLU_833255_0_0_9"/>
<dbReference type="KEGG" id="adg:Adeg_1375"/>